<dbReference type="HOGENOM" id="CLU_2192822_0_0_6"/>
<proteinExistence type="predicted"/>
<evidence type="ECO:0000313" key="3">
    <source>
        <dbReference type="Proteomes" id="UP000006859"/>
    </source>
</evidence>
<dbReference type="Proteomes" id="UP000006859">
    <property type="component" value="Chromosome"/>
</dbReference>
<evidence type="ECO:0000313" key="2">
    <source>
        <dbReference type="EMBL" id="ADM96339.1"/>
    </source>
</evidence>
<accession>E0SFG8</accession>
<organism evidence="2 3">
    <name type="scientific">Dickeya dadantii (strain 3937)</name>
    <name type="common">Erwinia chrysanthemi (strain 3937)</name>
    <dbReference type="NCBI Taxonomy" id="198628"/>
    <lineage>
        <taxon>Bacteria</taxon>
        <taxon>Pseudomonadati</taxon>
        <taxon>Pseudomonadota</taxon>
        <taxon>Gammaproteobacteria</taxon>
        <taxon>Enterobacterales</taxon>
        <taxon>Pectobacteriaceae</taxon>
        <taxon>Dickeya</taxon>
    </lineage>
</organism>
<keyword evidence="3" id="KW-1185">Reference proteome</keyword>
<reference evidence="2 3" key="1">
    <citation type="journal article" date="2011" name="J. Bacteriol.">
        <title>Genome sequence of the plant-pathogenic bacterium Dickeya dadantii 3937.</title>
        <authorList>
            <person name="Glasner J.D."/>
            <person name="Yang C.H."/>
            <person name="Reverchon S."/>
            <person name="Hugouvieux-Cotte-Pattat N."/>
            <person name="Condemine G."/>
            <person name="Bohin J.P."/>
            <person name="Van Gijsegem F."/>
            <person name="Yang S."/>
            <person name="Franza T."/>
            <person name="Expert D."/>
            <person name="Plunkett G. III"/>
            <person name="San Francisco M.J."/>
            <person name="Charkowski A.O."/>
            <person name="Py B."/>
            <person name="Bell K."/>
            <person name="Rauscher L."/>
            <person name="Rodriguez-Palenzuela P."/>
            <person name="Toussaint A."/>
            <person name="Holeva M.C."/>
            <person name="He S.Y."/>
            <person name="Douet V."/>
            <person name="Boccara M."/>
            <person name="Blanco C."/>
            <person name="Toth I."/>
            <person name="Anderson B.D."/>
            <person name="Biehl B.S."/>
            <person name="Mau B."/>
            <person name="Flynn S.M."/>
            <person name="Barras F."/>
            <person name="Lindeberg M."/>
            <person name="Birch P.R."/>
            <person name="Tsuyumu S."/>
            <person name="Shi X."/>
            <person name="Hibbing M."/>
            <person name="Yap M.N."/>
            <person name="Carpentier M."/>
            <person name="Dassa E."/>
            <person name="Umehara M."/>
            <person name="Kim J.F."/>
            <person name="Rusch M."/>
            <person name="Soni P."/>
            <person name="Mayhew G.F."/>
            <person name="Fouts D.E."/>
            <person name="Gill S.R."/>
            <person name="Blattner F.R."/>
            <person name="Keen N.T."/>
            <person name="Perna N.T."/>
        </authorList>
    </citation>
    <scope>NUCLEOTIDE SEQUENCE [LARGE SCALE GENOMIC DNA]</scope>
    <source>
        <strain evidence="2 3">3937</strain>
    </source>
</reference>
<dbReference type="AlphaFoldDB" id="E0SFG8"/>
<evidence type="ECO:0000256" key="1">
    <source>
        <dbReference type="SAM" id="MobiDB-lite"/>
    </source>
</evidence>
<protein>
    <submittedName>
        <fullName evidence="2">Uncharacterized protein</fullName>
    </submittedName>
</protein>
<name>E0SFG8_DICD3</name>
<dbReference type="KEGG" id="ddd:Dda3937_04430"/>
<gene>
    <name evidence="2" type="ordered locus">Dda3937_04430</name>
</gene>
<feature type="compositionally biased region" description="Low complexity" evidence="1">
    <location>
        <begin position="33"/>
        <end position="42"/>
    </location>
</feature>
<feature type="region of interest" description="Disordered" evidence="1">
    <location>
        <begin position="31"/>
        <end position="57"/>
    </location>
</feature>
<sequence>MPASPSCWWIRWEKIQPPPWSSLMKWKPTTGVSAERASPSAASRRHDRKHNVSIGNSPLRIGITTGFPDPHHEKIKHRFIAIDSMPCNVETGASFRLVHLLFFTGQLS</sequence>
<dbReference type="STRING" id="198628.Dda3937_04430"/>
<dbReference type="EMBL" id="CP002038">
    <property type="protein sequence ID" value="ADM96339.1"/>
    <property type="molecule type" value="Genomic_DNA"/>
</dbReference>